<feature type="repeat" description="WD" evidence="8">
    <location>
        <begin position="230"/>
        <end position="271"/>
    </location>
</feature>
<dbReference type="SUPFAM" id="SSF50978">
    <property type="entry name" value="WD40 repeat-like"/>
    <property type="match status" value="1"/>
</dbReference>
<feature type="coiled-coil region" evidence="9">
    <location>
        <begin position="927"/>
        <end position="954"/>
    </location>
</feature>
<dbReference type="PANTHER" id="PTHR14885:SF3">
    <property type="entry name" value="CILIA- AND FLAGELLA-ASSOCIATED PROTEIN 44"/>
    <property type="match status" value="1"/>
</dbReference>
<sequence>MPDDTFISGCDWGNILVWKDAYIKLEIERMLNRKCHDAPITQFAHKEDELWSISMDGRIKIWHYKSLENKQFMEDQCVLGVEPIFEFDLPNIKFMGIHKVIADSTDTSYFVQDGNGGIWNADFNTAMNPKSPIQLYKCHGGAVVDIAACPWDHYVASLGSDGRLHLYQYIKKELVLSHQYPAKGTCMIWLPLHVHELGDQLIMGFDDGNLRVAVLMFDEKNITATTTQVIKSHSGSIITIALCNKRHLLVSGSEDSTIFIYSLNTIEEYVHLIPIGFIPLTLCPSYLKWHSYQEATVVIGSRNGYYSEIPISEQAQPQSQDSYLLQEKASNFILICNNSPLINKILWFTFFKMDIMWFSMDGTDSGRVYEKSLNHTCDMIYDAGHVEINNCVINEHRTYIFFIMSDGNILITKVNPDNARDFSTSWQLALHSFNRFSSQTCFSYNEKYLFTCWRDGNIFSYKININEEPTKLISPRSISRQCPKEVEDNDGYTKLSLEELKMKIKHDLKCTTTNRNRETLRQRLQSLRAQFEDLLKRNSALPSTQIIPKQEFEIHPLITQFFKDEHQVNLACVNRDHAVQIEISQIKIWKTRNRFTDPLDCFPITVKGISSRGWVKTIPQRKLAKEFHDALILVEEKMKAENETGEVQEELDEKDRKPVPVIPDTTIDDFPERNLDVKVLSEDTDVQITKPIRSNSVLKDILVDDEESEWEVEARDYRKACKLFEQNLLLRKIYRTIQQFDDALDELSMESCTTMRDVNLLDLHLITLNQELIISKQFEQSEMLIDEKIHAKMEAMESHHNSSKRKLEFISQHVTEAKIFYKEKKKIKFRFLSSITGHEHASYLKKLFKSNGTAADAEMSENSSDESECNKETTLVEVDPIVPCDSQLYKATLNMRTEKFRINGRLKYLKDAIDVINVDIKHNNTVKTKLKTEIGNLEREMEQIQKQKQDRRNQVMCTLVFKLNQLQYPKSSTSKIGDTLVFSQPILTNLYKRVGHLHQDTVQQEIKHKECLGHICKMKTDFHQMKENIKTLEQNMDAAIKKKVGKVIPVDLIEQVRLRDKLIKFNVRNANVHIAYQQELTTLSEQVKLKQIELRNVIKENTERQNVLTEINREKTNLMQTIRIQSAKKRHLENVVVIAEQCKEDIEKLSHIIKKQNQDIEILQNEIKRLSLKSLPIVDRKVSSELLNLTLDIDKPSSEIYQWKSFDAKELREIVDLPDRRHLKTQVQIPSVISDDVEELVIALIMEMCESLQVFANSSKRSVQQLVKQILPNIMQETDVDSIVKDLTDFLSTDFTYEQQTVVKDTAHQIYTFLHSESNVEELSESARELLIKVINETITSAKDANALIEEILLKLVHCLPIRFLIRQSTVDMILAEIRCHLLDNDESLLEAILNISTESTDDLQELLDSIIETVYKSKS</sequence>
<keyword evidence="4" id="KW-0677">Repeat</keyword>
<dbReference type="InParanoid" id="A0A5N4APX5"/>
<evidence type="ECO:0000256" key="5">
    <source>
        <dbReference type="ARBA" id="ARBA00023054"/>
    </source>
</evidence>
<evidence type="ECO:0000256" key="4">
    <source>
        <dbReference type="ARBA" id="ARBA00022737"/>
    </source>
</evidence>
<gene>
    <name evidence="10" type="ORF">PPYR_07259</name>
</gene>
<comment type="caution">
    <text evidence="10">The sequence shown here is derived from an EMBL/GenBank/DDBJ whole genome shotgun (WGS) entry which is preliminary data.</text>
</comment>
<keyword evidence="7" id="KW-0966">Cell projection</keyword>
<keyword evidence="6" id="KW-0206">Cytoskeleton</keyword>
<evidence type="ECO:0000256" key="1">
    <source>
        <dbReference type="ARBA" id="ARBA00004430"/>
    </source>
</evidence>
<dbReference type="PANTHER" id="PTHR14885">
    <property type="entry name" value="CILIA- AND FLAGELLA-ASSOCIATED PROTEIN 43-RELATED"/>
    <property type="match status" value="1"/>
</dbReference>
<keyword evidence="11" id="KW-1185">Reference proteome</keyword>
<dbReference type="Pfam" id="PF00400">
    <property type="entry name" value="WD40"/>
    <property type="match status" value="1"/>
</dbReference>
<keyword evidence="2" id="KW-0963">Cytoplasm</keyword>
<protein>
    <submittedName>
        <fullName evidence="10">Uncharacterized protein</fullName>
    </submittedName>
</protein>
<dbReference type="InterPro" id="IPR036322">
    <property type="entry name" value="WD40_repeat_dom_sf"/>
</dbReference>
<dbReference type="SMART" id="SM00320">
    <property type="entry name" value="WD40"/>
    <property type="match status" value="4"/>
</dbReference>
<comment type="subcellular location">
    <subcellularLocation>
        <location evidence="1">Cytoplasm</location>
        <location evidence="1">Cytoskeleton</location>
        <location evidence="1">Cilium axoneme</location>
    </subcellularLocation>
</comment>
<dbReference type="GO" id="GO:0003341">
    <property type="term" value="P:cilium movement"/>
    <property type="evidence" value="ECO:0007669"/>
    <property type="project" value="UniProtKB-ARBA"/>
</dbReference>
<feature type="coiled-coil region" evidence="9">
    <location>
        <begin position="510"/>
        <end position="537"/>
    </location>
</feature>
<evidence type="ECO:0000313" key="11">
    <source>
        <dbReference type="Proteomes" id="UP000327044"/>
    </source>
</evidence>
<reference evidence="10 11" key="1">
    <citation type="journal article" date="2018" name="Elife">
        <title>Firefly genomes illuminate parallel origins of bioluminescence in beetles.</title>
        <authorList>
            <person name="Fallon T.R."/>
            <person name="Lower S.E."/>
            <person name="Chang C.H."/>
            <person name="Bessho-Uehara M."/>
            <person name="Martin G.J."/>
            <person name="Bewick A.J."/>
            <person name="Behringer M."/>
            <person name="Debat H.J."/>
            <person name="Wong I."/>
            <person name="Day J.C."/>
            <person name="Suvorov A."/>
            <person name="Silva C.J."/>
            <person name="Stanger-Hall K.F."/>
            <person name="Hall D.W."/>
            <person name="Schmitz R.J."/>
            <person name="Nelson D.R."/>
            <person name="Lewis S.M."/>
            <person name="Shigenobu S."/>
            <person name="Bybee S.M."/>
            <person name="Larracuente A.M."/>
            <person name="Oba Y."/>
            <person name="Weng J.K."/>
        </authorList>
    </citation>
    <scope>NUCLEOTIDE SEQUENCE [LARGE SCALE GENOMIC DNA]</scope>
    <source>
        <strain evidence="10">1611_PpyrPB1</strain>
        <tissue evidence="10">Whole body</tissue>
    </source>
</reference>
<dbReference type="Gene3D" id="2.130.10.10">
    <property type="entry name" value="YVTN repeat-like/Quinoprotein amine dehydrogenase"/>
    <property type="match status" value="2"/>
</dbReference>
<dbReference type="InterPro" id="IPR015943">
    <property type="entry name" value="WD40/YVTN_repeat-like_dom_sf"/>
</dbReference>
<evidence type="ECO:0000256" key="3">
    <source>
        <dbReference type="ARBA" id="ARBA00022574"/>
    </source>
</evidence>
<organism evidence="10 11">
    <name type="scientific">Photinus pyralis</name>
    <name type="common">Common eastern firefly</name>
    <name type="synonym">Lampyris pyralis</name>
    <dbReference type="NCBI Taxonomy" id="7054"/>
    <lineage>
        <taxon>Eukaryota</taxon>
        <taxon>Metazoa</taxon>
        <taxon>Ecdysozoa</taxon>
        <taxon>Arthropoda</taxon>
        <taxon>Hexapoda</taxon>
        <taxon>Insecta</taxon>
        <taxon>Pterygota</taxon>
        <taxon>Neoptera</taxon>
        <taxon>Endopterygota</taxon>
        <taxon>Coleoptera</taxon>
        <taxon>Polyphaga</taxon>
        <taxon>Elateriformia</taxon>
        <taxon>Elateroidea</taxon>
        <taxon>Lampyridae</taxon>
        <taxon>Lampyrinae</taxon>
        <taxon>Photinus</taxon>
    </lineage>
</organism>
<evidence type="ECO:0000256" key="6">
    <source>
        <dbReference type="ARBA" id="ARBA00023212"/>
    </source>
</evidence>
<evidence type="ECO:0000256" key="2">
    <source>
        <dbReference type="ARBA" id="ARBA00022490"/>
    </source>
</evidence>
<evidence type="ECO:0000313" key="10">
    <source>
        <dbReference type="EMBL" id="KAB0799379.1"/>
    </source>
</evidence>
<dbReference type="InterPro" id="IPR001680">
    <property type="entry name" value="WD40_rpt"/>
</dbReference>
<keyword evidence="5 9" id="KW-0175">Coiled coil</keyword>
<feature type="coiled-coil region" evidence="9">
    <location>
        <begin position="1139"/>
        <end position="1173"/>
    </location>
</feature>
<evidence type="ECO:0000256" key="9">
    <source>
        <dbReference type="SAM" id="Coils"/>
    </source>
</evidence>
<name>A0A5N4APX5_PHOPY</name>
<proteinExistence type="predicted"/>
<dbReference type="PROSITE" id="PS50082">
    <property type="entry name" value="WD_REPEATS_2"/>
    <property type="match status" value="1"/>
</dbReference>
<evidence type="ECO:0000256" key="8">
    <source>
        <dbReference type="PROSITE-ProRule" id="PRU00221"/>
    </source>
</evidence>
<dbReference type="EMBL" id="VVIM01000005">
    <property type="protein sequence ID" value="KAB0799379.1"/>
    <property type="molecule type" value="Genomic_DNA"/>
</dbReference>
<dbReference type="GO" id="GO:0005930">
    <property type="term" value="C:axoneme"/>
    <property type="evidence" value="ECO:0007669"/>
    <property type="project" value="UniProtKB-SubCell"/>
</dbReference>
<accession>A0A5N4APX5</accession>
<dbReference type="Proteomes" id="UP000327044">
    <property type="component" value="Unassembled WGS sequence"/>
</dbReference>
<keyword evidence="3 8" id="KW-0853">WD repeat</keyword>
<evidence type="ECO:0000256" key="7">
    <source>
        <dbReference type="ARBA" id="ARBA00023273"/>
    </source>
</evidence>